<sequence length="302" mass="32452">MPGPAVYAVVAVVSTVAVVYAFKEFVYEPHIAPKFEAWAESYVARRRARRRQRQGPKLAPPHTTSDDGLNDEAGLVRKDDDRTSIELERLAAREVDEWRNDVDRSQSQLRQRRPRNALEESNVSIPFEPMSPTHVLFDSSTISSPSIGRTPSGTMSVSTLAEPLVAGAEGRSVTPPAALAPTIIYPRLPTPALTRASTPENRAALEQSAVSLFQSAYSGSPASSRSPTPPPVFASPRPASPFSDLAAVARARSDMTSPFSLASDADDVLSLSSAAASVHEDSDEELDLSSTGSWESVDGARH</sequence>
<name>A0A5C3MQC6_9AGAM</name>
<feature type="region of interest" description="Disordered" evidence="1">
    <location>
        <begin position="99"/>
        <end position="121"/>
    </location>
</feature>
<reference evidence="2 3" key="1">
    <citation type="journal article" date="2019" name="Nat. Ecol. Evol.">
        <title>Megaphylogeny resolves global patterns of mushroom evolution.</title>
        <authorList>
            <person name="Varga T."/>
            <person name="Krizsan K."/>
            <person name="Foldi C."/>
            <person name="Dima B."/>
            <person name="Sanchez-Garcia M."/>
            <person name="Sanchez-Ramirez S."/>
            <person name="Szollosi G.J."/>
            <person name="Szarkandi J.G."/>
            <person name="Papp V."/>
            <person name="Albert L."/>
            <person name="Andreopoulos W."/>
            <person name="Angelini C."/>
            <person name="Antonin V."/>
            <person name="Barry K.W."/>
            <person name="Bougher N.L."/>
            <person name="Buchanan P."/>
            <person name="Buyck B."/>
            <person name="Bense V."/>
            <person name="Catcheside P."/>
            <person name="Chovatia M."/>
            <person name="Cooper J."/>
            <person name="Damon W."/>
            <person name="Desjardin D."/>
            <person name="Finy P."/>
            <person name="Geml J."/>
            <person name="Haridas S."/>
            <person name="Hughes K."/>
            <person name="Justo A."/>
            <person name="Karasinski D."/>
            <person name="Kautmanova I."/>
            <person name="Kiss B."/>
            <person name="Kocsube S."/>
            <person name="Kotiranta H."/>
            <person name="LaButti K.M."/>
            <person name="Lechner B.E."/>
            <person name="Liimatainen K."/>
            <person name="Lipzen A."/>
            <person name="Lukacs Z."/>
            <person name="Mihaltcheva S."/>
            <person name="Morgado L.N."/>
            <person name="Niskanen T."/>
            <person name="Noordeloos M.E."/>
            <person name="Ohm R.A."/>
            <person name="Ortiz-Santana B."/>
            <person name="Ovrebo C."/>
            <person name="Racz N."/>
            <person name="Riley R."/>
            <person name="Savchenko A."/>
            <person name="Shiryaev A."/>
            <person name="Soop K."/>
            <person name="Spirin V."/>
            <person name="Szebenyi C."/>
            <person name="Tomsovsky M."/>
            <person name="Tulloss R.E."/>
            <person name="Uehling J."/>
            <person name="Grigoriev I.V."/>
            <person name="Vagvolgyi C."/>
            <person name="Papp T."/>
            <person name="Martin F.M."/>
            <person name="Miettinen O."/>
            <person name="Hibbett D.S."/>
            <person name="Nagy L.G."/>
        </authorList>
    </citation>
    <scope>NUCLEOTIDE SEQUENCE [LARGE SCALE GENOMIC DNA]</scope>
    <source>
        <strain evidence="2 3">OMC1185</strain>
    </source>
</reference>
<accession>A0A5C3MQC6</accession>
<protein>
    <submittedName>
        <fullName evidence="2">Uncharacterized protein</fullName>
    </submittedName>
</protein>
<feature type="region of interest" description="Disordered" evidence="1">
    <location>
        <begin position="217"/>
        <end position="238"/>
    </location>
</feature>
<dbReference type="OrthoDB" id="3246206at2759"/>
<keyword evidence="3" id="KW-1185">Reference proteome</keyword>
<feature type="region of interest" description="Disordered" evidence="1">
    <location>
        <begin position="276"/>
        <end position="302"/>
    </location>
</feature>
<dbReference type="AlphaFoldDB" id="A0A5C3MQC6"/>
<evidence type="ECO:0000256" key="1">
    <source>
        <dbReference type="SAM" id="MobiDB-lite"/>
    </source>
</evidence>
<organism evidence="2 3">
    <name type="scientific">Heliocybe sulcata</name>
    <dbReference type="NCBI Taxonomy" id="5364"/>
    <lineage>
        <taxon>Eukaryota</taxon>
        <taxon>Fungi</taxon>
        <taxon>Dikarya</taxon>
        <taxon>Basidiomycota</taxon>
        <taxon>Agaricomycotina</taxon>
        <taxon>Agaricomycetes</taxon>
        <taxon>Gloeophyllales</taxon>
        <taxon>Gloeophyllaceae</taxon>
        <taxon>Heliocybe</taxon>
    </lineage>
</organism>
<dbReference type="Proteomes" id="UP000305948">
    <property type="component" value="Unassembled WGS sequence"/>
</dbReference>
<gene>
    <name evidence="2" type="ORF">OE88DRAFT_1666821</name>
</gene>
<feature type="region of interest" description="Disordered" evidence="1">
    <location>
        <begin position="49"/>
        <end position="77"/>
    </location>
</feature>
<evidence type="ECO:0000313" key="2">
    <source>
        <dbReference type="EMBL" id="TFK47005.1"/>
    </source>
</evidence>
<proteinExistence type="predicted"/>
<evidence type="ECO:0000313" key="3">
    <source>
        <dbReference type="Proteomes" id="UP000305948"/>
    </source>
</evidence>
<dbReference type="EMBL" id="ML213526">
    <property type="protein sequence ID" value="TFK47005.1"/>
    <property type="molecule type" value="Genomic_DNA"/>
</dbReference>